<keyword evidence="12" id="KW-0961">Cell wall biogenesis/degradation</keyword>
<dbReference type="InterPro" id="IPR050515">
    <property type="entry name" value="Beta-lactam/transpept"/>
</dbReference>
<dbReference type="SUPFAM" id="SSF56519">
    <property type="entry name" value="Penicillin binding protein dimerisation domain"/>
    <property type="match status" value="1"/>
</dbReference>
<dbReference type="GO" id="GO:0008360">
    <property type="term" value="P:regulation of cell shape"/>
    <property type="evidence" value="ECO:0007669"/>
    <property type="project" value="UniProtKB-KW"/>
</dbReference>
<dbReference type="GO" id="GO:0071555">
    <property type="term" value="P:cell wall organization"/>
    <property type="evidence" value="ECO:0007669"/>
    <property type="project" value="UniProtKB-KW"/>
</dbReference>
<dbReference type="GO" id="GO:0006508">
    <property type="term" value="P:proteolysis"/>
    <property type="evidence" value="ECO:0007669"/>
    <property type="project" value="UniProtKB-KW"/>
</dbReference>
<keyword evidence="7" id="KW-0378">Hydrolase</keyword>
<dbReference type="AlphaFoldDB" id="A0A2H0X6X6"/>
<dbReference type="NCBIfam" id="TIGR03423">
    <property type="entry name" value="pbp2_mrdA"/>
    <property type="match status" value="1"/>
</dbReference>
<dbReference type="GO" id="GO:0009002">
    <property type="term" value="F:serine-type D-Ala-D-Ala carboxypeptidase activity"/>
    <property type="evidence" value="ECO:0007669"/>
    <property type="project" value="InterPro"/>
</dbReference>
<evidence type="ECO:0000256" key="10">
    <source>
        <dbReference type="ARBA" id="ARBA00022989"/>
    </source>
</evidence>
<keyword evidence="5" id="KW-0645">Protease</keyword>
<dbReference type="InterPro" id="IPR036138">
    <property type="entry name" value="PBP_dimer_sf"/>
</dbReference>
<evidence type="ECO:0000256" key="11">
    <source>
        <dbReference type="ARBA" id="ARBA00023136"/>
    </source>
</evidence>
<evidence type="ECO:0000256" key="7">
    <source>
        <dbReference type="ARBA" id="ARBA00022801"/>
    </source>
</evidence>
<evidence type="ECO:0000256" key="2">
    <source>
        <dbReference type="ARBA" id="ARBA00004236"/>
    </source>
</evidence>
<feature type="domain" description="Penicillin-binding protein dimerisation" evidence="15">
    <location>
        <begin position="101"/>
        <end position="268"/>
    </location>
</feature>
<comment type="caution">
    <text evidence="16">The sequence shown here is derived from an EMBL/GenBank/DDBJ whole genome shotgun (WGS) entry which is preliminary data.</text>
</comment>
<keyword evidence="9" id="KW-0573">Peptidoglycan synthesis</keyword>
<accession>A0A2H0X6X6</accession>
<evidence type="ECO:0000256" key="13">
    <source>
        <dbReference type="SAM" id="Phobius"/>
    </source>
</evidence>
<reference evidence="17" key="1">
    <citation type="submission" date="2017-09" db="EMBL/GenBank/DDBJ databases">
        <title>Depth-based differentiation of microbial function through sediment-hosted aquifers and enrichment of novel symbionts in the deep terrestrial subsurface.</title>
        <authorList>
            <person name="Probst A.J."/>
            <person name="Ladd B."/>
            <person name="Jarett J.K."/>
            <person name="Geller-Mcgrath D.E."/>
            <person name="Sieber C.M.K."/>
            <person name="Emerson J.B."/>
            <person name="Anantharaman K."/>
            <person name="Thomas B.C."/>
            <person name="Malmstrom R."/>
            <person name="Stieglmeier M."/>
            <person name="Klingl A."/>
            <person name="Woyke T."/>
            <person name="Ryan C.M."/>
            <person name="Banfield J.F."/>
        </authorList>
    </citation>
    <scope>NUCLEOTIDE SEQUENCE [LARGE SCALE GENOMIC DNA]</scope>
</reference>
<dbReference type="SUPFAM" id="SSF56601">
    <property type="entry name" value="beta-lactamase/transpeptidase-like"/>
    <property type="match status" value="1"/>
</dbReference>
<dbReference type="PANTHER" id="PTHR30627">
    <property type="entry name" value="PEPTIDOGLYCAN D,D-TRANSPEPTIDASE"/>
    <property type="match status" value="1"/>
</dbReference>
<dbReference type="Pfam" id="PF03717">
    <property type="entry name" value="PBP_dimer"/>
    <property type="match status" value="1"/>
</dbReference>
<evidence type="ECO:0000259" key="15">
    <source>
        <dbReference type="Pfam" id="PF03717"/>
    </source>
</evidence>
<dbReference type="InterPro" id="IPR012338">
    <property type="entry name" value="Beta-lactam/transpept-like"/>
</dbReference>
<dbReference type="InterPro" id="IPR001460">
    <property type="entry name" value="PCN-bd_Tpept"/>
</dbReference>
<evidence type="ECO:0000256" key="9">
    <source>
        <dbReference type="ARBA" id="ARBA00022984"/>
    </source>
</evidence>
<keyword evidence="10 13" id="KW-1133">Transmembrane helix</keyword>
<gene>
    <name evidence="16" type="primary">mrdA</name>
    <name evidence="16" type="ORF">COT52_02440</name>
</gene>
<dbReference type="Proteomes" id="UP000231414">
    <property type="component" value="Unassembled WGS sequence"/>
</dbReference>
<evidence type="ECO:0000256" key="6">
    <source>
        <dbReference type="ARBA" id="ARBA00022692"/>
    </source>
</evidence>
<evidence type="ECO:0000256" key="8">
    <source>
        <dbReference type="ARBA" id="ARBA00022960"/>
    </source>
</evidence>
<dbReference type="InterPro" id="IPR017790">
    <property type="entry name" value="Penicillin-binding_protein_2"/>
</dbReference>
<feature type="domain" description="Penicillin-binding protein transpeptidase" evidence="14">
    <location>
        <begin position="312"/>
        <end position="641"/>
    </location>
</feature>
<evidence type="ECO:0000256" key="1">
    <source>
        <dbReference type="ARBA" id="ARBA00004167"/>
    </source>
</evidence>
<keyword evidence="3" id="KW-1003">Cell membrane</keyword>
<dbReference type="GO" id="GO:0008658">
    <property type="term" value="F:penicillin binding"/>
    <property type="evidence" value="ECO:0007669"/>
    <property type="project" value="InterPro"/>
</dbReference>
<proteinExistence type="predicted"/>
<dbReference type="EMBL" id="PEYW01000036">
    <property type="protein sequence ID" value="PIS20676.1"/>
    <property type="molecule type" value="Genomic_DNA"/>
</dbReference>
<keyword evidence="6 13" id="KW-0812">Transmembrane</keyword>
<evidence type="ECO:0000256" key="3">
    <source>
        <dbReference type="ARBA" id="ARBA00022475"/>
    </source>
</evidence>
<dbReference type="GO" id="GO:0005886">
    <property type="term" value="C:plasma membrane"/>
    <property type="evidence" value="ECO:0007669"/>
    <property type="project" value="UniProtKB-SubCell"/>
</dbReference>
<dbReference type="InterPro" id="IPR005311">
    <property type="entry name" value="PBP_dimer"/>
</dbReference>
<dbReference type="Gene3D" id="3.30.1390.30">
    <property type="entry name" value="Penicillin-binding protein 2a, domain 3"/>
    <property type="match status" value="1"/>
</dbReference>
<protein>
    <submittedName>
        <fullName evidence="16">Penicillin-binding protein 2</fullName>
    </submittedName>
</protein>
<dbReference type="Gene3D" id="3.90.1310.10">
    <property type="entry name" value="Penicillin-binding protein 2a (Domain 2)"/>
    <property type="match status" value="1"/>
</dbReference>
<sequence length="650" mass="72543">MKKSSRAKIFFDSVLRGPSLFSYLKNQSRRRGVFWLDYFCPPILSETVLPEWLFSFKRVGLCVVFLLFIIFSGRLIYLQAFLGKYYSELASQNRLRQSLVRAERGVIYDQHGQSLVENKAGFRVSVELPKLEENEDCKEAWEELGKILSLEPLWISQRIARAQEQLMKKVVLASSISHDTVLLIEEELWHWPMVTIEIDPVRSYLLGESSAHVLGYLGEISSQELEKKKWFYYDMGDWVGKLGLESFYDQYLHGLNGSRIYETMSNGLGVAELSIDLGRSGLSLMTNLDANLQKAAYDYLKEQVSLSSAFGGAVVAQDTRTGAVLALVSYPSFDPNLLSRSLDASSYKELISIPNHPFFNRAVEGLYPPGSIFKLVTGSGILEEGIASPDDLINDEGGISVGIYHYGDWKPEGHGRVSFVKALAQSCDTYFYIFGGGYKEHFGLGVDGIFAWAKYYGYGDYSGIDLPGESAGLVPNAEWKQENIKEKWYLGDTYHYAIGQGYLLAAPLQVNNATVAVANGGTLFEPWLAKAILYSPGEIKEEFYPRILRQNFVSAETLSYVKEGMRQAVLEGGTAYPLRDFSIACGAKTGTAEFGDPAGRTHAWFTAFCPFENPEIAVTVLLEAGGEGSSQAGPVVRKVMEEYFSNRLDF</sequence>
<evidence type="ECO:0000256" key="4">
    <source>
        <dbReference type="ARBA" id="ARBA00022519"/>
    </source>
</evidence>
<keyword evidence="11 13" id="KW-0472">Membrane</keyword>
<keyword evidence="8" id="KW-0133">Cell shape</keyword>
<dbReference type="PANTHER" id="PTHR30627:SF2">
    <property type="entry name" value="PEPTIDOGLYCAN D,D-TRANSPEPTIDASE MRDA"/>
    <property type="match status" value="1"/>
</dbReference>
<evidence type="ECO:0000256" key="5">
    <source>
        <dbReference type="ARBA" id="ARBA00022670"/>
    </source>
</evidence>
<feature type="transmembrane region" description="Helical" evidence="13">
    <location>
        <begin position="59"/>
        <end position="82"/>
    </location>
</feature>
<keyword evidence="4" id="KW-0997">Cell inner membrane</keyword>
<organism evidence="16 17">
    <name type="scientific">candidate division WWE3 bacterium CG08_land_8_20_14_0_20_43_13</name>
    <dbReference type="NCBI Taxonomy" id="1975087"/>
    <lineage>
        <taxon>Bacteria</taxon>
        <taxon>Katanobacteria</taxon>
    </lineage>
</organism>
<dbReference type="GO" id="GO:0009252">
    <property type="term" value="P:peptidoglycan biosynthetic process"/>
    <property type="evidence" value="ECO:0007669"/>
    <property type="project" value="UniProtKB-KW"/>
</dbReference>
<evidence type="ECO:0000313" key="17">
    <source>
        <dbReference type="Proteomes" id="UP000231414"/>
    </source>
</evidence>
<name>A0A2H0X6X6_UNCKA</name>
<dbReference type="Gene3D" id="3.40.710.10">
    <property type="entry name" value="DD-peptidase/beta-lactamase superfamily"/>
    <property type="match status" value="1"/>
</dbReference>
<evidence type="ECO:0000256" key="12">
    <source>
        <dbReference type="ARBA" id="ARBA00023316"/>
    </source>
</evidence>
<evidence type="ECO:0000313" key="16">
    <source>
        <dbReference type="EMBL" id="PIS20676.1"/>
    </source>
</evidence>
<dbReference type="Pfam" id="PF00905">
    <property type="entry name" value="Transpeptidase"/>
    <property type="match status" value="1"/>
</dbReference>
<comment type="subcellular location">
    <subcellularLocation>
        <location evidence="2">Cell membrane</location>
    </subcellularLocation>
    <subcellularLocation>
        <location evidence="1">Membrane</location>
        <topology evidence="1">Single-pass membrane protein</topology>
    </subcellularLocation>
</comment>
<dbReference type="GO" id="GO:0071972">
    <property type="term" value="F:peptidoglycan L,D-transpeptidase activity"/>
    <property type="evidence" value="ECO:0007669"/>
    <property type="project" value="TreeGrafter"/>
</dbReference>
<evidence type="ECO:0000259" key="14">
    <source>
        <dbReference type="Pfam" id="PF00905"/>
    </source>
</evidence>